<organism evidence="2 3">
    <name type="scientific">Streptomyces humidus</name>
    <dbReference type="NCBI Taxonomy" id="52259"/>
    <lineage>
        <taxon>Bacteria</taxon>
        <taxon>Bacillati</taxon>
        <taxon>Actinomycetota</taxon>
        <taxon>Actinomycetes</taxon>
        <taxon>Kitasatosporales</taxon>
        <taxon>Streptomycetaceae</taxon>
        <taxon>Streptomyces</taxon>
    </lineage>
</organism>
<keyword evidence="3" id="KW-1185">Reference proteome</keyword>
<sequence>MDASLMAPLAVIAMLVIRTGLVEIRRPGSVRRQWSFLTRRWAVAAGAAAAVLVSVVGWQAAGFGAVAWAVLTGALVAQIADLTSQADGTDRNP</sequence>
<reference evidence="2" key="1">
    <citation type="journal article" date="2014" name="Int. J. Syst. Evol. Microbiol.">
        <title>Complete genome sequence of Corynebacterium casei LMG S-19264T (=DSM 44701T), isolated from a smear-ripened cheese.</title>
        <authorList>
            <consortium name="US DOE Joint Genome Institute (JGI-PGF)"/>
            <person name="Walter F."/>
            <person name="Albersmeier A."/>
            <person name="Kalinowski J."/>
            <person name="Ruckert C."/>
        </authorList>
    </citation>
    <scope>NUCLEOTIDE SEQUENCE</scope>
    <source>
        <strain evidence="2">JCM 4386</strain>
    </source>
</reference>
<reference evidence="2" key="2">
    <citation type="submission" date="2020-09" db="EMBL/GenBank/DDBJ databases">
        <authorList>
            <person name="Sun Q."/>
            <person name="Ohkuma M."/>
        </authorList>
    </citation>
    <scope>NUCLEOTIDE SEQUENCE</scope>
    <source>
        <strain evidence="2">JCM 4386</strain>
    </source>
</reference>
<keyword evidence="1" id="KW-1133">Transmembrane helix</keyword>
<evidence type="ECO:0000313" key="3">
    <source>
        <dbReference type="Proteomes" id="UP000606194"/>
    </source>
</evidence>
<dbReference type="EMBL" id="BMTL01000013">
    <property type="protein sequence ID" value="GGR92669.1"/>
    <property type="molecule type" value="Genomic_DNA"/>
</dbReference>
<gene>
    <name evidence="2" type="ORF">GCM10010269_34630</name>
</gene>
<keyword evidence="1" id="KW-0472">Membrane</keyword>
<accession>A0A918L3H6</accession>
<feature type="transmembrane region" description="Helical" evidence="1">
    <location>
        <begin position="41"/>
        <end position="59"/>
    </location>
</feature>
<dbReference type="AlphaFoldDB" id="A0A918L3H6"/>
<evidence type="ECO:0000256" key="1">
    <source>
        <dbReference type="SAM" id="Phobius"/>
    </source>
</evidence>
<name>A0A918L3H6_9ACTN</name>
<dbReference type="Proteomes" id="UP000606194">
    <property type="component" value="Unassembled WGS sequence"/>
</dbReference>
<comment type="caution">
    <text evidence="2">The sequence shown here is derived from an EMBL/GenBank/DDBJ whole genome shotgun (WGS) entry which is preliminary data.</text>
</comment>
<protein>
    <submittedName>
        <fullName evidence="2">Uncharacterized protein</fullName>
    </submittedName>
</protein>
<evidence type="ECO:0000313" key="2">
    <source>
        <dbReference type="EMBL" id="GGR92669.1"/>
    </source>
</evidence>
<keyword evidence="1" id="KW-0812">Transmembrane</keyword>
<proteinExistence type="predicted"/>
<feature type="transmembrane region" description="Helical" evidence="1">
    <location>
        <begin position="6"/>
        <end position="21"/>
    </location>
</feature>